<feature type="region of interest" description="Disordered" evidence="4">
    <location>
        <begin position="194"/>
        <end position="220"/>
    </location>
</feature>
<feature type="transmembrane region" description="Helical" evidence="5">
    <location>
        <begin position="160"/>
        <end position="178"/>
    </location>
</feature>
<dbReference type="Pfam" id="PF17866">
    <property type="entry name" value="AAA_lid_6"/>
    <property type="match status" value="2"/>
</dbReference>
<dbReference type="InterPro" id="IPR003959">
    <property type="entry name" value="ATPase_AAA_core"/>
</dbReference>
<accession>A0ABT9Q2C7</accession>
<evidence type="ECO:0000256" key="3">
    <source>
        <dbReference type="ARBA" id="ARBA00022840"/>
    </source>
</evidence>
<sequence length="788" mass="84397">MRESGRAQPAGRAAARDLFEQVRLGYFRIPAPRRRLIYAAVLVGSVGVAGLVAGVGLHLFNTLMITMTLLGFAALTLRFPRAAATLVVVLGWLMTLFFLQGLYVWPAGVSTALVLLGVSAAGVAHLIRWVPPWVTTLLALVPAGAVAAVLALVFAGSPGVAVWAAYGVAAAALAYRFTQARRARIALTAGEEQVRARGRDGGHGGPVSASGEPSAPPPISVEEALGELESMIGLAPVKEQVRSIAASIEAARLRKEAGYSTEPPMRHFVFVGPPGTGKTSVARTVAKIFYAFGLLETPYVVEAQRADLVGEFLGATAIKTNELVDRALGGVLFIDEAYSLVNSGEGQPDRFGAEAVQTLLKRAEDDRDRLIIILAGYEKETTAFLSSNPGLSSRFSSRVRFPSYGPEELLRITELLQLRRGDRMAEDAKPVLFARFEDVHRRALVDELGNARFVRSLVEAAAQARDVRVVGGGGSPTTEDLVTTVERDVTKAFDELTARYRGYQATPTLEEALADLDRMAGLEPVKRQVHAITAQLRVAKMRQERGLPTPPQMRHFVFAGPPGTGKTTVARILGRIFAALGLLAQPDVVEAQRADLVGQHLGATAIKTNELVDRALGGVLFIDEAYGLVNSGYSGGDAFGNEAVQTLLKRAEDDRDRLVIILAGYGREMDAFLSSNPGLASRFNQRIRFPSYSPDELAEIAGLLAEKSGDRFDDAARQDLAEVFTWVCDEGLIDGLGNGRFARSLFERAAMRRDVRLAAVGGGTASAADLTTITSADLRAAVDELAGR</sequence>
<gene>
    <name evidence="7" type="ORF">J2853_000104</name>
</gene>
<dbReference type="InterPro" id="IPR027417">
    <property type="entry name" value="P-loop_NTPase"/>
</dbReference>
<organism evidence="7 8">
    <name type="scientific">Streptosporangium lutulentum</name>
    <dbReference type="NCBI Taxonomy" id="1461250"/>
    <lineage>
        <taxon>Bacteria</taxon>
        <taxon>Bacillati</taxon>
        <taxon>Actinomycetota</taxon>
        <taxon>Actinomycetes</taxon>
        <taxon>Streptosporangiales</taxon>
        <taxon>Streptosporangiaceae</taxon>
        <taxon>Streptosporangium</taxon>
    </lineage>
</organism>
<dbReference type="CDD" id="cd00009">
    <property type="entry name" value="AAA"/>
    <property type="match status" value="2"/>
</dbReference>
<dbReference type="Pfam" id="PF00004">
    <property type="entry name" value="AAA"/>
    <property type="match status" value="2"/>
</dbReference>
<dbReference type="PRINTS" id="PR00819">
    <property type="entry name" value="CBXCFQXSUPER"/>
</dbReference>
<proteinExistence type="inferred from homology"/>
<dbReference type="Gene3D" id="1.10.8.60">
    <property type="match status" value="2"/>
</dbReference>
<feature type="domain" description="AAA+ ATPase" evidence="6">
    <location>
        <begin position="552"/>
        <end position="693"/>
    </location>
</feature>
<dbReference type="SMART" id="SM00382">
    <property type="entry name" value="AAA"/>
    <property type="match status" value="2"/>
</dbReference>
<feature type="domain" description="AAA+ ATPase" evidence="6">
    <location>
        <begin position="264"/>
        <end position="405"/>
    </location>
</feature>
<dbReference type="InterPro" id="IPR050773">
    <property type="entry name" value="CbxX/CfxQ_RuBisCO_ESX"/>
</dbReference>
<comment type="similarity">
    <text evidence="1">Belongs to the CbxX/CfxQ family.</text>
</comment>
<keyword evidence="2" id="KW-0547">Nucleotide-binding</keyword>
<keyword evidence="5" id="KW-0472">Membrane</keyword>
<dbReference type="RefSeq" id="WP_307553751.1">
    <property type="nucleotide sequence ID" value="NZ_JAUSQU010000001.1"/>
</dbReference>
<evidence type="ECO:0000256" key="5">
    <source>
        <dbReference type="SAM" id="Phobius"/>
    </source>
</evidence>
<keyword evidence="5" id="KW-0812">Transmembrane</keyword>
<dbReference type="InterPro" id="IPR041627">
    <property type="entry name" value="AAA_lid_6"/>
</dbReference>
<reference evidence="7 8" key="1">
    <citation type="submission" date="2023-07" db="EMBL/GenBank/DDBJ databases">
        <title>Sequencing the genomes of 1000 actinobacteria strains.</title>
        <authorList>
            <person name="Klenk H.-P."/>
        </authorList>
    </citation>
    <scope>NUCLEOTIDE SEQUENCE [LARGE SCALE GENOMIC DNA]</scope>
    <source>
        <strain evidence="7 8">DSM 46740</strain>
    </source>
</reference>
<keyword evidence="5" id="KW-1133">Transmembrane helix</keyword>
<keyword evidence="3" id="KW-0067">ATP-binding</keyword>
<evidence type="ECO:0000256" key="4">
    <source>
        <dbReference type="SAM" id="MobiDB-lite"/>
    </source>
</evidence>
<protein>
    <submittedName>
        <fullName evidence="7">SpoVK/Ycf46/Vps4 family AAA+-type ATPase/heme exporter protein D</fullName>
    </submittedName>
</protein>
<dbReference type="Proteomes" id="UP001225356">
    <property type="component" value="Unassembled WGS sequence"/>
</dbReference>
<keyword evidence="8" id="KW-1185">Reference proteome</keyword>
<dbReference type="PANTHER" id="PTHR43392:SF2">
    <property type="entry name" value="AAA-TYPE ATPASE FAMILY PROTEIN _ ANKYRIN REPEAT FAMILY PROTEIN"/>
    <property type="match status" value="1"/>
</dbReference>
<evidence type="ECO:0000313" key="7">
    <source>
        <dbReference type="EMBL" id="MDP9840893.1"/>
    </source>
</evidence>
<dbReference type="Gene3D" id="3.40.50.300">
    <property type="entry name" value="P-loop containing nucleotide triphosphate hydrolases"/>
    <property type="match status" value="2"/>
</dbReference>
<dbReference type="EMBL" id="JAUSQU010000001">
    <property type="protein sequence ID" value="MDP9840893.1"/>
    <property type="molecule type" value="Genomic_DNA"/>
</dbReference>
<feature type="transmembrane region" description="Helical" evidence="5">
    <location>
        <begin position="84"/>
        <end position="103"/>
    </location>
</feature>
<dbReference type="PANTHER" id="PTHR43392">
    <property type="entry name" value="AAA-TYPE ATPASE FAMILY PROTEIN / ANKYRIN REPEAT FAMILY PROTEIN"/>
    <property type="match status" value="1"/>
</dbReference>
<evidence type="ECO:0000313" key="8">
    <source>
        <dbReference type="Proteomes" id="UP001225356"/>
    </source>
</evidence>
<feature type="transmembrane region" description="Helical" evidence="5">
    <location>
        <begin position="109"/>
        <end position="127"/>
    </location>
</feature>
<comment type="caution">
    <text evidence="7">The sequence shown here is derived from an EMBL/GenBank/DDBJ whole genome shotgun (WGS) entry which is preliminary data.</text>
</comment>
<evidence type="ECO:0000259" key="6">
    <source>
        <dbReference type="SMART" id="SM00382"/>
    </source>
</evidence>
<evidence type="ECO:0000256" key="2">
    <source>
        <dbReference type="ARBA" id="ARBA00022741"/>
    </source>
</evidence>
<dbReference type="InterPro" id="IPR000641">
    <property type="entry name" value="CbxX/CfxQ"/>
</dbReference>
<evidence type="ECO:0000256" key="1">
    <source>
        <dbReference type="ARBA" id="ARBA00010378"/>
    </source>
</evidence>
<dbReference type="SUPFAM" id="SSF52540">
    <property type="entry name" value="P-loop containing nucleoside triphosphate hydrolases"/>
    <property type="match status" value="2"/>
</dbReference>
<feature type="transmembrane region" description="Helical" evidence="5">
    <location>
        <begin position="134"/>
        <end position="154"/>
    </location>
</feature>
<name>A0ABT9Q2C7_9ACTN</name>
<feature type="transmembrane region" description="Helical" evidence="5">
    <location>
        <begin position="36"/>
        <end position="53"/>
    </location>
</feature>
<dbReference type="InterPro" id="IPR003593">
    <property type="entry name" value="AAA+_ATPase"/>
</dbReference>